<dbReference type="Proteomes" id="UP001230051">
    <property type="component" value="Unassembled WGS sequence"/>
</dbReference>
<dbReference type="AlphaFoldDB" id="A0AAD8FUQ2"/>
<reference evidence="1" key="1">
    <citation type="submission" date="2022-02" db="EMBL/GenBank/DDBJ databases">
        <title>Atlantic sturgeon de novo genome assembly.</title>
        <authorList>
            <person name="Stock M."/>
            <person name="Klopp C."/>
            <person name="Guiguen Y."/>
            <person name="Cabau C."/>
            <person name="Parinello H."/>
            <person name="Santidrian Yebra-Pimentel E."/>
            <person name="Kuhl H."/>
            <person name="Dirks R.P."/>
            <person name="Guessner J."/>
            <person name="Wuertz S."/>
            <person name="Du K."/>
            <person name="Schartl M."/>
        </authorList>
    </citation>
    <scope>NUCLEOTIDE SEQUENCE</scope>
    <source>
        <strain evidence="1">STURGEONOMICS-FGT-2020</strain>
        <tissue evidence="1">Whole blood</tissue>
    </source>
</reference>
<protein>
    <submittedName>
        <fullName evidence="1">Uncharacterized protein</fullName>
    </submittedName>
</protein>
<dbReference type="EMBL" id="JAGXEW010000035">
    <property type="protein sequence ID" value="KAK1154546.1"/>
    <property type="molecule type" value="Genomic_DNA"/>
</dbReference>
<evidence type="ECO:0000313" key="1">
    <source>
        <dbReference type="EMBL" id="KAK1154546.1"/>
    </source>
</evidence>
<organism evidence="1 2">
    <name type="scientific">Acipenser oxyrinchus oxyrinchus</name>
    <dbReference type="NCBI Taxonomy" id="40147"/>
    <lineage>
        <taxon>Eukaryota</taxon>
        <taxon>Metazoa</taxon>
        <taxon>Chordata</taxon>
        <taxon>Craniata</taxon>
        <taxon>Vertebrata</taxon>
        <taxon>Euteleostomi</taxon>
        <taxon>Actinopterygii</taxon>
        <taxon>Chondrostei</taxon>
        <taxon>Acipenseriformes</taxon>
        <taxon>Acipenseridae</taxon>
        <taxon>Acipenser</taxon>
    </lineage>
</organism>
<evidence type="ECO:0000313" key="2">
    <source>
        <dbReference type="Proteomes" id="UP001230051"/>
    </source>
</evidence>
<name>A0AAD8FUQ2_ACIOX</name>
<sequence length="109" mass="12099">MAELKKDSGQMSNTQLIQQLAMLNWLKSDSVESKEILAAVTGVQLAQELLQRLTGQDKVDAYKRECIHAVAAYVKNNPRASQGEINKEVEKQVLLFAARVQALESAPLF</sequence>
<comment type="caution">
    <text evidence="1">The sequence shown here is derived from an EMBL/GenBank/DDBJ whole genome shotgun (WGS) entry which is preliminary data.</text>
</comment>
<accession>A0AAD8FUQ2</accession>
<proteinExistence type="predicted"/>
<gene>
    <name evidence="1" type="ORF">AOXY_G28489</name>
</gene>
<keyword evidence="2" id="KW-1185">Reference proteome</keyword>